<keyword evidence="1" id="KW-0732">Signal</keyword>
<evidence type="ECO:0008006" key="4">
    <source>
        <dbReference type="Google" id="ProtNLM"/>
    </source>
</evidence>
<dbReference type="RefSeq" id="WP_203703580.1">
    <property type="nucleotide sequence ID" value="NZ_BAAALU010000016.1"/>
</dbReference>
<evidence type="ECO:0000313" key="3">
    <source>
        <dbReference type="Proteomes" id="UP000624325"/>
    </source>
</evidence>
<comment type="caution">
    <text evidence="2">The sequence shown here is derived from an EMBL/GenBank/DDBJ whole genome shotgun (WGS) entry which is preliminary data.</text>
</comment>
<reference evidence="2 3" key="1">
    <citation type="submission" date="2021-01" db="EMBL/GenBank/DDBJ databases">
        <title>Whole genome shotgun sequence of Asanoa iriomotensis NBRC 100142.</title>
        <authorList>
            <person name="Komaki H."/>
            <person name="Tamura T."/>
        </authorList>
    </citation>
    <scope>NUCLEOTIDE SEQUENCE [LARGE SCALE GENOMIC DNA]</scope>
    <source>
        <strain evidence="2 3">NBRC 100142</strain>
    </source>
</reference>
<evidence type="ECO:0000256" key="1">
    <source>
        <dbReference type="SAM" id="SignalP"/>
    </source>
</evidence>
<feature type="signal peptide" evidence="1">
    <location>
        <begin position="1"/>
        <end position="25"/>
    </location>
</feature>
<proteinExistence type="predicted"/>
<gene>
    <name evidence="2" type="ORF">Air01nite_35020</name>
</gene>
<feature type="chain" id="PRO_5045988507" description="DUF3558 domain-containing protein" evidence="1">
    <location>
        <begin position="26"/>
        <end position="190"/>
    </location>
</feature>
<accession>A0ABQ4C3S1</accession>
<dbReference type="EMBL" id="BONC01000022">
    <property type="protein sequence ID" value="GIF57407.1"/>
    <property type="molecule type" value="Genomic_DNA"/>
</dbReference>
<protein>
    <recommendedName>
        <fullName evidence="4">DUF3558 domain-containing protein</fullName>
    </recommendedName>
</protein>
<dbReference type="PROSITE" id="PS51257">
    <property type="entry name" value="PROKAR_LIPOPROTEIN"/>
    <property type="match status" value="1"/>
</dbReference>
<sequence>MRLTPMLATLVAAAALAGCAGSPPAATDPAPTAPPAQTATAAETAAAASPVAGCEFHRLEDAAAVLNVPMNPVPKTDEVEPGSTANKFLSCVYWSADGTRYANIGHRAALTAAGAADTRSQFANQRTADAVGIPGLGDDAYWDTPNGQILVLVGDDLLLVSTGVKDAPAEARSRDDTTKLATLVVRHLPR</sequence>
<evidence type="ECO:0000313" key="2">
    <source>
        <dbReference type="EMBL" id="GIF57407.1"/>
    </source>
</evidence>
<keyword evidence="3" id="KW-1185">Reference proteome</keyword>
<dbReference type="Proteomes" id="UP000624325">
    <property type="component" value="Unassembled WGS sequence"/>
</dbReference>
<organism evidence="2 3">
    <name type="scientific">Asanoa iriomotensis</name>
    <dbReference type="NCBI Taxonomy" id="234613"/>
    <lineage>
        <taxon>Bacteria</taxon>
        <taxon>Bacillati</taxon>
        <taxon>Actinomycetota</taxon>
        <taxon>Actinomycetes</taxon>
        <taxon>Micromonosporales</taxon>
        <taxon>Micromonosporaceae</taxon>
        <taxon>Asanoa</taxon>
    </lineage>
</organism>
<name>A0ABQ4C3S1_9ACTN</name>